<dbReference type="PANTHER" id="PTHR34309">
    <property type="entry name" value="SLR1406 PROTEIN"/>
    <property type="match status" value="1"/>
</dbReference>
<reference evidence="1" key="2">
    <citation type="submission" date="2021-04" db="EMBL/GenBank/DDBJ databases">
        <authorList>
            <person name="Gilroy R."/>
        </authorList>
    </citation>
    <scope>NUCLEOTIDE SEQUENCE</scope>
    <source>
        <strain evidence="1">CHK195-6426</strain>
    </source>
</reference>
<protein>
    <submittedName>
        <fullName evidence="1">Heme-binding protein</fullName>
    </submittedName>
</protein>
<dbReference type="Pfam" id="PF03928">
    <property type="entry name" value="HbpS-like"/>
    <property type="match status" value="1"/>
</dbReference>
<accession>A0A9D1R5B9</accession>
<dbReference type="EMBL" id="DXGH01000036">
    <property type="protein sequence ID" value="HIW81189.1"/>
    <property type="molecule type" value="Genomic_DNA"/>
</dbReference>
<reference evidence="1" key="1">
    <citation type="journal article" date="2021" name="PeerJ">
        <title>Extensive microbial diversity within the chicken gut microbiome revealed by metagenomics and culture.</title>
        <authorList>
            <person name="Gilroy R."/>
            <person name="Ravi A."/>
            <person name="Getino M."/>
            <person name="Pursley I."/>
            <person name="Horton D.L."/>
            <person name="Alikhan N.F."/>
            <person name="Baker D."/>
            <person name="Gharbi K."/>
            <person name="Hall N."/>
            <person name="Watson M."/>
            <person name="Adriaenssens E.M."/>
            <person name="Foster-Nyarko E."/>
            <person name="Jarju S."/>
            <person name="Secka A."/>
            <person name="Antonio M."/>
            <person name="Oren A."/>
            <person name="Chaudhuri R.R."/>
            <person name="La Ragione R."/>
            <person name="Hildebrand F."/>
            <person name="Pallen M.J."/>
        </authorList>
    </citation>
    <scope>NUCLEOTIDE SEQUENCE</scope>
    <source>
        <strain evidence="1">CHK195-6426</strain>
    </source>
</reference>
<proteinExistence type="predicted"/>
<evidence type="ECO:0000313" key="1">
    <source>
        <dbReference type="EMBL" id="HIW81189.1"/>
    </source>
</evidence>
<gene>
    <name evidence="1" type="ORF">H9742_06605</name>
</gene>
<dbReference type="Gene3D" id="3.30.450.150">
    <property type="entry name" value="Haem-degrading domain"/>
    <property type="match status" value="1"/>
</dbReference>
<organism evidence="1 2">
    <name type="scientific">Candidatus Acetatifactor stercoripullorum</name>
    <dbReference type="NCBI Taxonomy" id="2838414"/>
    <lineage>
        <taxon>Bacteria</taxon>
        <taxon>Bacillati</taxon>
        <taxon>Bacillota</taxon>
        <taxon>Clostridia</taxon>
        <taxon>Lachnospirales</taxon>
        <taxon>Lachnospiraceae</taxon>
        <taxon>Acetatifactor</taxon>
    </lineage>
</organism>
<dbReference type="SUPFAM" id="SSF143744">
    <property type="entry name" value="GlcG-like"/>
    <property type="match status" value="1"/>
</dbReference>
<dbReference type="AlphaFoldDB" id="A0A9D1R5B9"/>
<dbReference type="InterPro" id="IPR005624">
    <property type="entry name" value="PduO/GlcC-like"/>
</dbReference>
<comment type="caution">
    <text evidence="1">The sequence shown here is derived from an EMBL/GenBank/DDBJ whole genome shotgun (WGS) entry which is preliminary data.</text>
</comment>
<dbReference type="InterPro" id="IPR052517">
    <property type="entry name" value="GlcG_carb_metab_protein"/>
</dbReference>
<dbReference type="InterPro" id="IPR038084">
    <property type="entry name" value="PduO/GlcC-like_sf"/>
</dbReference>
<dbReference type="PANTHER" id="PTHR34309:SF1">
    <property type="entry name" value="PROTEIN GLCG"/>
    <property type="match status" value="1"/>
</dbReference>
<sequence length="177" mass="19239">MDDRQVEQIVREVIRQRSADGKETPAQKKAAREETAHCTRMTLELALKLIEKVQERAAQWNMRVVTAVSDAAGHPVAVQCMDGAYIGSFDVALNKTYTSIAFQMSTEKLGRLSTPGESLYGIQFTNQGRIVIFGGGELLEQNGEIIGALGVSGGTARQDTELAAYGKTVFEEVIACL</sequence>
<evidence type="ECO:0000313" key="2">
    <source>
        <dbReference type="Proteomes" id="UP000824265"/>
    </source>
</evidence>
<name>A0A9D1R5B9_9FIRM</name>
<dbReference type="Proteomes" id="UP000824265">
    <property type="component" value="Unassembled WGS sequence"/>
</dbReference>